<organism evidence="1">
    <name type="scientific">uncultured Rhizobium sp. HF0500_35F13</name>
    <dbReference type="NCBI Taxonomy" id="723627"/>
    <lineage>
        <taxon>Bacteria</taxon>
        <taxon>Pseudomonadati</taxon>
        <taxon>Pseudomonadota</taxon>
        <taxon>Alphaproteobacteria</taxon>
        <taxon>Hyphomicrobiales</taxon>
        <taxon>Rhizobiaceae</taxon>
        <taxon>Rhizobium/Agrobacterium group</taxon>
        <taxon>Rhizobium</taxon>
        <taxon>environmental samples</taxon>
    </lineage>
</organism>
<sequence length="183" mass="20832">MNQPPRSFSDLETLIRLFYHEPDDCGLFDEVVADDVPQPQRSLLAHDHHMTVTVEAHHRCAVDVEVIATSSSETHYARKILLRRQDDGRVVQYGIMRVDLNYLEQHVQEEILNQQTPLGRILIQNDVLRQVQLMTLWHIQPGEELTELLSVAEGDAVYGRTALIYCNGEPAIELLEVVTPGRG</sequence>
<dbReference type="InterPro" id="IPR028978">
    <property type="entry name" value="Chorismate_lyase_/UTRA_dom_sf"/>
</dbReference>
<dbReference type="SUPFAM" id="SSF64288">
    <property type="entry name" value="Chorismate lyase-like"/>
    <property type="match status" value="1"/>
</dbReference>
<dbReference type="AlphaFoldDB" id="E7C624"/>
<protein>
    <submittedName>
        <fullName evidence="1">Uncharacterized protein</fullName>
    </submittedName>
</protein>
<reference evidence="1" key="1">
    <citation type="submission" date="2010-01" db="EMBL/GenBank/DDBJ databases">
        <title>Genome fragments of uncultured bacteria from the North Pacific subtropical Gyre.</title>
        <authorList>
            <person name="Pham V.D."/>
            <person name="Delong E.F."/>
        </authorList>
    </citation>
    <scope>NUCLEOTIDE SEQUENCE</scope>
</reference>
<dbReference type="Gene3D" id="3.40.1410.10">
    <property type="entry name" value="Chorismate lyase-like"/>
    <property type="match status" value="1"/>
</dbReference>
<accession>E7C624</accession>
<name>E7C624_9HYPH</name>
<evidence type="ECO:0000313" key="1">
    <source>
        <dbReference type="EMBL" id="ADI22898.1"/>
    </source>
</evidence>
<dbReference type="EMBL" id="GU568000">
    <property type="protein sequence ID" value="ADI22898.1"/>
    <property type="molecule type" value="Genomic_DNA"/>
</dbReference>
<proteinExistence type="predicted"/>